<accession>A0ABN4R3H2</accession>
<evidence type="ECO:0000313" key="3">
    <source>
        <dbReference type="EMBL" id="ANN65554.1"/>
    </source>
</evidence>
<dbReference type="PANTHER" id="PTHR42928">
    <property type="entry name" value="TRICARBOXYLATE-BINDING PROTEIN"/>
    <property type="match status" value="1"/>
</dbReference>
<dbReference type="InterPro" id="IPR005064">
    <property type="entry name" value="BUG"/>
</dbReference>
<dbReference type="CDD" id="cd13578">
    <property type="entry name" value="PBP2_Bug27"/>
    <property type="match status" value="1"/>
</dbReference>
<name>A0ABN4R3H2_9BORD</name>
<evidence type="ECO:0008006" key="5">
    <source>
        <dbReference type="Google" id="ProtNLM"/>
    </source>
</evidence>
<dbReference type="InterPro" id="IPR042100">
    <property type="entry name" value="Bug_dom1"/>
</dbReference>
<organism evidence="3 4">
    <name type="scientific">Bordetella bronchialis</name>
    <dbReference type="NCBI Taxonomy" id="463025"/>
    <lineage>
        <taxon>Bacteria</taxon>
        <taxon>Pseudomonadati</taxon>
        <taxon>Pseudomonadota</taxon>
        <taxon>Betaproteobacteria</taxon>
        <taxon>Burkholderiales</taxon>
        <taxon>Alcaligenaceae</taxon>
        <taxon>Bordetella</taxon>
    </lineage>
</organism>
<dbReference type="PIRSF" id="PIRSF017082">
    <property type="entry name" value="YflP"/>
    <property type="match status" value="1"/>
</dbReference>
<dbReference type="RefSeq" id="WP_066344535.1">
    <property type="nucleotide sequence ID" value="NZ_CBCSFJ010000009.1"/>
</dbReference>
<dbReference type="Gene3D" id="3.40.190.150">
    <property type="entry name" value="Bordetella uptake gene, domain 1"/>
    <property type="match status" value="1"/>
</dbReference>
<dbReference type="Pfam" id="PF03401">
    <property type="entry name" value="TctC"/>
    <property type="match status" value="1"/>
</dbReference>
<evidence type="ECO:0000256" key="2">
    <source>
        <dbReference type="SAM" id="SignalP"/>
    </source>
</evidence>
<proteinExistence type="inferred from homology"/>
<feature type="chain" id="PRO_5047160841" description="LacI family transcriptional regulator" evidence="2">
    <location>
        <begin position="26"/>
        <end position="322"/>
    </location>
</feature>
<sequence>MRTFKQGMAAALLAALAICPAAARAAWPEHNINIVVPFAAGGSTDIVARILARDLGKALGQPVVVENKPGASGNIAGDYVARSAPDGYTLFMGTSTSIANIALFKKLPFDILKDFIPVSQIANTPLVLVANNNLPANDVSDLIKLAKERPGQLNYGSGGPGTSQHLGGVMFAKLAKVEMTHVPYKGAAPAMSDVIGGNIQIMFAPLIDALTFIRSGKVKALGITTSKPAPQIPDVPPIAKTLPGFDISTWNAVFVPAKTPPAVVDALSRHIVTVTRSPEMRQAIENQGSEAVGSTPQEFKTFLDREVVLWKDLVQSSGASAD</sequence>
<dbReference type="EMBL" id="CP016170">
    <property type="protein sequence ID" value="ANN65554.1"/>
    <property type="molecule type" value="Genomic_DNA"/>
</dbReference>
<dbReference type="SUPFAM" id="SSF53850">
    <property type="entry name" value="Periplasmic binding protein-like II"/>
    <property type="match status" value="1"/>
</dbReference>
<keyword evidence="4" id="KW-1185">Reference proteome</keyword>
<dbReference type="Gene3D" id="3.40.190.10">
    <property type="entry name" value="Periplasmic binding protein-like II"/>
    <property type="match status" value="1"/>
</dbReference>
<dbReference type="PANTHER" id="PTHR42928:SF5">
    <property type="entry name" value="BLR1237 PROTEIN"/>
    <property type="match status" value="1"/>
</dbReference>
<reference evidence="3 4" key="1">
    <citation type="submission" date="2016-06" db="EMBL/GenBank/DDBJ databases">
        <title>Complete genome sequences of Bordetella bronchialis and Bordetella flabilis.</title>
        <authorList>
            <person name="LiPuma J.J."/>
            <person name="Spilker T."/>
        </authorList>
    </citation>
    <scope>NUCLEOTIDE SEQUENCE [LARGE SCALE GENOMIC DNA]</scope>
    <source>
        <strain evidence="3 4">AU3182</strain>
    </source>
</reference>
<gene>
    <name evidence="3" type="ORF">BAU06_03915</name>
</gene>
<feature type="signal peptide" evidence="2">
    <location>
        <begin position="1"/>
        <end position="25"/>
    </location>
</feature>
<evidence type="ECO:0000313" key="4">
    <source>
        <dbReference type="Proteomes" id="UP000091897"/>
    </source>
</evidence>
<dbReference type="Proteomes" id="UP000091897">
    <property type="component" value="Chromosome"/>
</dbReference>
<keyword evidence="2" id="KW-0732">Signal</keyword>
<comment type="similarity">
    <text evidence="1">Belongs to the UPF0065 (bug) family.</text>
</comment>
<evidence type="ECO:0000256" key="1">
    <source>
        <dbReference type="ARBA" id="ARBA00006987"/>
    </source>
</evidence>
<protein>
    <recommendedName>
        <fullName evidence="5">LacI family transcriptional regulator</fullName>
    </recommendedName>
</protein>